<evidence type="ECO:0000313" key="1">
    <source>
        <dbReference type="EMBL" id="KAI9511569.1"/>
    </source>
</evidence>
<gene>
    <name evidence="1" type="ORF">F5148DRAFT_301143</name>
</gene>
<accession>A0ACC0UKJ1</accession>
<organism evidence="1 2">
    <name type="scientific">Russula earlei</name>
    <dbReference type="NCBI Taxonomy" id="71964"/>
    <lineage>
        <taxon>Eukaryota</taxon>
        <taxon>Fungi</taxon>
        <taxon>Dikarya</taxon>
        <taxon>Basidiomycota</taxon>
        <taxon>Agaricomycotina</taxon>
        <taxon>Agaricomycetes</taxon>
        <taxon>Russulales</taxon>
        <taxon>Russulaceae</taxon>
        <taxon>Russula</taxon>
    </lineage>
</organism>
<protein>
    <submittedName>
        <fullName evidence="1">Uncharacterized protein</fullName>
    </submittedName>
</protein>
<name>A0ACC0UKJ1_9AGAM</name>
<dbReference type="EMBL" id="JAGFNK010000020">
    <property type="protein sequence ID" value="KAI9511569.1"/>
    <property type="molecule type" value="Genomic_DNA"/>
</dbReference>
<keyword evidence="2" id="KW-1185">Reference proteome</keyword>
<evidence type="ECO:0000313" key="2">
    <source>
        <dbReference type="Proteomes" id="UP001207468"/>
    </source>
</evidence>
<dbReference type="Proteomes" id="UP001207468">
    <property type="component" value="Unassembled WGS sequence"/>
</dbReference>
<reference evidence="1" key="1">
    <citation type="submission" date="2021-03" db="EMBL/GenBank/DDBJ databases">
        <title>Evolutionary priming and transition to the ectomycorrhizal habit in an iconic lineage of mushroom-forming fungi: is preadaptation a requirement?</title>
        <authorList>
            <consortium name="DOE Joint Genome Institute"/>
            <person name="Looney B.P."/>
            <person name="Miyauchi S."/>
            <person name="Morin E."/>
            <person name="Drula E."/>
            <person name="Courty P.E."/>
            <person name="Chicoki N."/>
            <person name="Fauchery L."/>
            <person name="Kohler A."/>
            <person name="Kuo A."/>
            <person name="LaButti K."/>
            <person name="Pangilinan J."/>
            <person name="Lipzen A."/>
            <person name="Riley R."/>
            <person name="Andreopoulos W."/>
            <person name="He G."/>
            <person name="Johnson J."/>
            <person name="Barry K.W."/>
            <person name="Grigoriev I.V."/>
            <person name="Nagy L."/>
            <person name="Hibbett D."/>
            <person name="Henrissat B."/>
            <person name="Matheny P.B."/>
            <person name="Labbe J."/>
            <person name="Martin A.F."/>
        </authorList>
    </citation>
    <scope>NUCLEOTIDE SEQUENCE</scope>
    <source>
        <strain evidence="1">BPL698</strain>
    </source>
</reference>
<sequence length="196" mass="22404">MPFSALPLASPRRSCFTRVLLGMPSSSTYLQSCMLDVDLPCRVELGRRGPPYPSYYYPQPPPRVVHHYVGAPPVHYVTPQRVMVHRQPTYRDPRDPRQTTSRNNQQTTSRDNQQTTSRNNQQTTSRNNQQTTSRNNQQTTPKGIPAVDEYVDRLGGIEWGRRSPPPPPPPKPPSRLKRFKQNCGRRVNAITWADSD</sequence>
<comment type="caution">
    <text evidence="1">The sequence shown here is derived from an EMBL/GenBank/DDBJ whole genome shotgun (WGS) entry which is preliminary data.</text>
</comment>
<proteinExistence type="predicted"/>